<dbReference type="OrthoDB" id="6715961at2759"/>
<organism evidence="2 3">
    <name type="scientific">Brassicogethes aeneus</name>
    <name type="common">Rape pollen beetle</name>
    <name type="synonym">Meligethes aeneus</name>
    <dbReference type="NCBI Taxonomy" id="1431903"/>
    <lineage>
        <taxon>Eukaryota</taxon>
        <taxon>Metazoa</taxon>
        <taxon>Ecdysozoa</taxon>
        <taxon>Arthropoda</taxon>
        <taxon>Hexapoda</taxon>
        <taxon>Insecta</taxon>
        <taxon>Pterygota</taxon>
        <taxon>Neoptera</taxon>
        <taxon>Endopterygota</taxon>
        <taxon>Coleoptera</taxon>
        <taxon>Polyphaga</taxon>
        <taxon>Cucujiformia</taxon>
        <taxon>Nitidulidae</taxon>
        <taxon>Meligethinae</taxon>
        <taxon>Brassicogethes</taxon>
    </lineage>
</organism>
<evidence type="ECO:0000256" key="1">
    <source>
        <dbReference type="SAM" id="Coils"/>
    </source>
</evidence>
<dbReference type="AlphaFoldDB" id="A0A9P0BHY6"/>
<feature type="coiled-coil region" evidence="1">
    <location>
        <begin position="324"/>
        <end position="355"/>
    </location>
</feature>
<accession>A0A9P0BHY6</accession>
<name>A0A9P0BHY6_BRAAE</name>
<feature type="coiled-coil region" evidence="1">
    <location>
        <begin position="959"/>
        <end position="986"/>
    </location>
</feature>
<sequence>MGAEHSKERLDLVELKATAIIESYRQSNGAIDKTQCIQHLKKLSDEAVKCKKASKKKVDHAILLIEDLIREISSGELRRASDTFIATSSFVNVPVSRRQSRYSVASSSSYVSEVKPKKNLLGKAVQQPTSMGDIEGRLKSLKQEIKTAIDNNDSKSLRTIEKTINVLSTDLQMIQVEPSSPLQEKHESIQRQLTTCYNKVNKAIKEIRKSRDMDYQLNQTNKTANKKQFDALERSVQEQVIMLDTALKTDNSLLVKHVFDKIEEFNVLLVALDDSPRKQKLTRQVDDMRIKTNERLAMYTVANRLTEHEKDFETIKNKKDTTDNRKLMENLKRHVENVQENSENSIKRKRKLLKEVTEYITKLDSEQVLLRNQANDLPSIQSLNNLFNEWNKTKEDLMDTKTVEEAKNIYLTLTKLETSIKECKNDIQTKFDFRKSQVSFKNDTSSHVSNKSYTNPALIKTKAKIYNIPVDEVKNITNTAAVVKADKQVETMNDIRSIQNKFVFIKDKLNTDPKNEGCRVKLQNYYDKLGEYTGCTNENVSEKAKVLQNEIMEVLVGLQRRPERRSLFPNSRISVETSLERIVLLQGNVDDIEKEILKDLDDAAALAKHKEELLVCKEKLSKININSQYEMLRTSKEEVVQKINYCINLVESKLNYGFNRDSKEGVIKEELNKLKDQVKRFSGGYKNVLYNEIETRLNKLLLQVSEGIQDENTVQEFVREIEKHLKILEQRSTKAQSFRESLGTSSLSKKQKELNMEKQINEINEDLSIIKSEIRIMDPLALKGRLNLLIIELDHLNLKSDENLKSKICDLQEDIAGCINFVTNRINTECTDESFRDDDILNITRGSIRSSKDKFKKNKEEVKLNNIEMKVERLKQNIDDFKGSNESPEFDELDDEIVDLTNDLSKIDVTCNEKLTLLKYQRMSELDSLANKLENRAIQSKSLRRIENDIEMVKKMKPNLALKEDIEDLDETLTSLQIRLSKLDVDRVLQDRKDKCYDFIKNYLLKIRSIVVENQEGTLV</sequence>
<feature type="coiled-coil region" evidence="1">
    <location>
        <begin position="857"/>
        <end position="884"/>
    </location>
</feature>
<evidence type="ECO:0000313" key="3">
    <source>
        <dbReference type="Proteomes" id="UP001154078"/>
    </source>
</evidence>
<evidence type="ECO:0000313" key="2">
    <source>
        <dbReference type="EMBL" id="CAH0563966.1"/>
    </source>
</evidence>
<gene>
    <name evidence="2" type="ORF">MELIAE_LOCUS12627</name>
</gene>
<reference evidence="2" key="1">
    <citation type="submission" date="2021-12" db="EMBL/GenBank/DDBJ databases">
        <authorList>
            <person name="King R."/>
        </authorList>
    </citation>
    <scope>NUCLEOTIDE SEQUENCE</scope>
</reference>
<dbReference type="EMBL" id="OV121140">
    <property type="protein sequence ID" value="CAH0563966.1"/>
    <property type="molecule type" value="Genomic_DNA"/>
</dbReference>
<keyword evidence="1" id="KW-0175">Coiled coil</keyword>
<feature type="coiled-coil region" evidence="1">
    <location>
        <begin position="131"/>
        <end position="158"/>
    </location>
</feature>
<protein>
    <submittedName>
        <fullName evidence="2">Uncharacterized protein</fullName>
    </submittedName>
</protein>
<keyword evidence="3" id="KW-1185">Reference proteome</keyword>
<proteinExistence type="predicted"/>
<dbReference type="Proteomes" id="UP001154078">
    <property type="component" value="Chromosome 9"/>
</dbReference>